<organism evidence="4 5">
    <name type="scientific">Aeromicrobium flavum</name>
    <dbReference type="NCBI Taxonomy" id="416568"/>
    <lineage>
        <taxon>Bacteria</taxon>
        <taxon>Bacillati</taxon>
        <taxon>Actinomycetota</taxon>
        <taxon>Actinomycetes</taxon>
        <taxon>Propionibacteriales</taxon>
        <taxon>Nocardioidaceae</taxon>
        <taxon>Aeromicrobium</taxon>
    </lineage>
</organism>
<proteinExistence type="predicted"/>
<dbReference type="Pfam" id="PF03861">
    <property type="entry name" value="ANTAR"/>
    <property type="match status" value="1"/>
</dbReference>
<dbReference type="AlphaFoldDB" id="A0A512HUF6"/>
<keyword evidence="1" id="KW-0805">Transcription regulation</keyword>
<evidence type="ECO:0000256" key="2">
    <source>
        <dbReference type="ARBA" id="ARBA00023163"/>
    </source>
</evidence>
<comment type="caution">
    <text evidence="4">The sequence shown here is derived from an EMBL/GenBank/DDBJ whole genome shotgun (WGS) entry which is preliminary data.</text>
</comment>
<keyword evidence="2" id="KW-0804">Transcription</keyword>
<dbReference type="SUPFAM" id="SSF55781">
    <property type="entry name" value="GAF domain-like"/>
    <property type="match status" value="1"/>
</dbReference>
<protein>
    <submittedName>
        <fullName evidence="4">Transcriptional regulator</fullName>
    </submittedName>
</protein>
<dbReference type="Proteomes" id="UP000321769">
    <property type="component" value="Unassembled WGS sequence"/>
</dbReference>
<dbReference type="InterPro" id="IPR003018">
    <property type="entry name" value="GAF"/>
</dbReference>
<gene>
    <name evidence="4" type="ORF">AFL01nite_13950</name>
</gene>
<dbReference type="GO" id="GO:0003723">
    <property type="term" value="F:RNA binding"/>
    <property type="evidence" value="ECO:0007669"/>
    <property type="project" value="InterPro"/>
</dbReference>
<dbReference type="PROSITE" id="PS50921">
    <property type="entry name" value="ANTAR"/>
    <property type="match status" value="1"/>
</dbReference>
<dbReference type="SMART" id="SM01012">
    <property type="entry name" value="ANTAR"/>
    <property type="match status" value="1"/>
</dbReference>
<sequence length="239" mass="26254">MTTESQSEQPVRAQVPPALDLAQIVLELHETHDSEHTIERVASYAVTAVACDDAGVMISLGRNRVETAGATGEKVHRAHELQIEFDEGPCLDVLEHPDRIHRVSDTTTDPRWPRWGAAVAGLGYRSVVSVPLAKKGHGYGSLNAYAERAQAFDADDVAVMTILARHASAALTVTHDLEGLRKAVDARKLIGIAMGMIMERYDIDADRAFHVLRRLSQAENVKLREVARQVVERRGLPAE</sequence>
<dbReference type="OrthoDB" id="7466251at2"/>
<feature type="domain" description="ANTAR" evidence="3">
    <location>
        <begin position="170"/>
        <end position="231"/>
    </location>
</feature>
<reference evidence="4 5" key="1">
    <citation type="submission" date="2019-07" db="EMBL/GenBank/DDBJ databases">
        <title>Whole genome shotgun sequence of Aeromicrobium flavum NBRC 107625.</title>
        <authorList>
            <person name="Hosoyama A."/>
            <person name="Uohara A."/>
            <person name="Ohji S."/>
            <person name="Ichikawa N."/>
        </authorList>
    </citation>
    <scope>NUCLEOTIDE SEQUENCE [LARGE SCALE GENOMIC DNA]</scope>
    <source>
        <strain evidence="4 5">NBRC 107625</strain>
    </source>
</reference>
<dbReference type="InterPro" id="IPR036388">
    <property type="entry name" value="WH-like_DNA-bd_sf"/>
</dbReference>
<dbReference type="RefSeq" id="WP_146826813.1">
    <property type="nucleotide sequence ID" value="NZ_BAAAYQ010000001.1"/>
</dbReference>
<dbReference type="EMBL" id="BJZQ01000005">
    <property type="protein sequence ID" value="GEO89068.1"/>
    <property type="molecule type" value="Genomic_DNA"/>
</dbReference>
<dbReference type="PIRSF" id="PIRSF036625">
    <property type="entry name" value="GAF_ANTAR"/>
    <property type="match status" value="1"/>
</dbReference>
<keyword evidence="5" id="KW-1185">Reference proteome</keyword>
<dbReference type="InterPro" id="IPR012074">
    <property type="entry name" value="GAF_ANTAR"/>
</dbReference>
<evidence type="ECO:0000256" key="1">
    <source>
        <dbReference type="ARBA" id="ARBA00023015"/>
    </source>
</evidence>
<evidence type="ECO:0000259" key="3">
    <source>
        <dbReference type="PROSITE" id="PS50921"/>
    </source>
</evidence>
<accession>A0A512HUF6</accession>
<dbReference type="SMART" id="SM00065">
    <property type="entry name" value="GAF"/>
    <property type="match status" value="1"/>
</dbReference>
<evidence type="ECO:0000313" key="5">
    <source>
        <dbReference type="Proteomes" id="UP000321769"/>
    </source>
</evidence>
<dbReference type="Pfam" id="PF13185">
    <property type="entry name" value="GAF_2"/>
    <property type="match status" value="1"/>
</dbReference>
<dbReference type="Gene3D" id="3.30.450.40">
    <property type="match status" value="1"/>
</dbReference>
<evidence type="ECO:0000313" key="4">
    <source>
        <dbReference type="EMBL" id="GEO89068.1"/>
    </source>
</evidence>
<name>A0A512HUF6_9ACTN</name>
<dbReference type="Gene3D" id="1.10.10.10">
    <property type="entry name" value="Winged helix-like DNA-binding domain superfamily/Winged helix DNA-binding domain"/>
    <property type="match status" value="1"/>
</dbReference>
<dbReference type="InterPro" id="IPR029016">
    <property type="entry name" value="GAF-like_dom_sf"/>
</dbReference>
<dbReference type="InterPro" id="IPR005561">
    <property type="entry name" value="ANTAR"/>
</dbReference>